<dbReference type="Proteomes" id="UP000032545">
    <property type="component" value="Unassembled WGS sequence"/>
</dbReference>
<evidence type="ECO:0008006" key="3">
    <source>
        <dbReference type="Google" id="ProtNLM"/>
    </source>
</evidence>
<organism evidence="1 2">
    <name type="scientific">Frankia torreyi</name>
    <dbReference type="NCBI Taxonomy" id="1856"/>
    <lineage>
        <taxon>Bacteria</taxon>
        <taxon>Bacillati</taxon>
        <taxon>Actinomycetota</taxon>
        <taxon>Actinomycetes</taxon>
        <taxon>Frankiales</taxon>
        <taxon>Frankiaceae</taxon>
        <taxon>Frankia</taxon>
    </lineage>
</organism>
<accession>A0A0D8BB02</accession>
<dbReference type="OrthoDB" id="3267746at2"/>
<dbReference type="AlphaFoldDB" id="A0A0D8BB02"/>
<dbReference type="RefSeq" id="WP_044887639.1">
    <property type="nucleotide sequence ID" value="NZ_JYFN01000057.1"/>
</dbReference>
<sequence>MRTVTTPAALQAAARMSQLLPGLQTTAVNLIDHGNTLADPRNWEGPKAQVFRAQIWPEVQHALTDLHANLTELARGITEINRRTAAAGS</sequence>
<gene>
    <name evidence="1" type="ORF">FF36_05154</name>
</gene>
<keyword evidence="2" id="KW-1185">Reference proteome</keyword>
<reference evidence="2" key="1">
    <citation type="submission" date="2015-02" db="EMBL/GenBank/DDBJ databases">
        <title>Draft Genome of Frankia sp. CpI1-S.</title>
        <authorList>
            <person name="Oshone R.T."/>
            <person name="Ngom M."/>
            <person name="Ghodhbane-Gtari F."/>
            <person name="Gtari M."/>
            <person name="Morris K."/>
            <person name="Thomas K."/>
            <person name="Sen A."/>
            <person name="Tisa L.S."/>
        </authorList>
    </citation>
    <scope>NUCLEOTIDE SEQUENCE [LARGE SCALE GENOMIC DNA]</scope>
    <source>
        <strain evidence="2">CpI1-S</strain>
    </source>
</reference>
<evidence type="ECO:0000313" key="1">
    <source>
        <dbReference type="EMBL" id="KJE20562.1"/>
    </source>
</evidence>
<reference evidence="1 2" key="2">
    <citation type="journal article" date="2016" name="Genome Announc.">
        <title>Permanent Draft Genome Sequences for Two Variants of Frankia sp. Strain CpI1, the First Frankia Strain Isolated from Root Nodules of Comptonia peregrina.</title>
        <authorList>
            <person name="Oshone R."/>
            <person name="Hurst S.G.IV."/>
            <person name="Abebe-Akele F."/>
            <person name="Simpson S."/>
            <person name="Morris K."/>
            <person name="Thomas W.K."/>
            <person name="Tisa L.S."/>
        </authorList>
    </citation>
    <scope>NUCLEOTIDE SEQUENCE [LARGE SCALE GENOMIC DNA]</scope>
    <source>
        <strain evidence="2">CpI1-S</strain>
    </source>
</reference>
<name>A0A0D8BB02_9ACTN</name>
<dbReference type="SUPFAM" id="SSF140453">
    <property type="entry name" value="EsxAB dimer-like"/>
    <property type="match status" value="1"/>
</dbReference>
<dbReference type="InterPro" id="IPR036689">
    <property type="entry name" value="ESAT-6-like_sf"/>
</dbReference>
<proteinExistence type="predicted"/>
<evidence type="ECO:0000313" key="2">
    <source>
        <dbReference type="Proteomes" id="UP000032545"/>
    </source>
</evidence>
<comment type="caution">
    <text evidence="1">The sequence shown here is derived from an EMBL/GenBank/DDBJ whole genome shotgun (WGS) entry which is preliminary data.</text>
</comment>
<dbReference type="PATRIC" id="fig|1502723.3.peg.5359"/>
<protein>
    <recommendedName>
        <fullName evidence="3">Pyrophosphorylase</fullName>
    </recommendedName>
</protein>
<dbReference type="EMBL" id="JYFN01000057">
    <property type="protein sequence ID" value="KJE20562.1"/>
    <property type="molecule type" value="Genomic_DNA"/>
</dbReference>